<evidence type="ECO:0000313" key="4">
    <source>
        <dbReference type="Proteomes" id="UP001473302"/>
    </source>
</evidence>
<gene>
    <name evidence="3" type="ORF">MFLAVUS_007439</name>
</gene>
<evidence type="ECO:0000313" key="3">
    <source>
        <dbReference type="EMBL" id="GAA5813949.1"/>
    </source>
</evidence>
<evidence type="ECO:0000259" key="2">
    <source>
        <dbReference type="PROSITE" id="PS51489"/>
    </source>
</evidence>
<proteinExistence type="predicted"/>
<dbReference type="InterPro" id="IPR011990">
    <property type="entry name" value="TPR-like_helical_dom_sf"/>
</dbReference>
<dbReference type="Pfam" id="PF08311">
    <property type="entry name" value="Mad3_BUB1_I"/>
    <property type="match status" value="1"/>
</dbReference>
<feature type="region of interest" description="Disordered" evidence="1">
    <location>
        <begin position="371"/>
        <end position="409"/>
    </location>
</feature>
<feature type="domain" description="BUB1 N-terminal" evidence="2">
    <location>
        <begin position="66"/>
        <end position="231"/>
    </location>
</feature>
<dbReference type="EMBL" id="BAABUK010000019">
    <property type="protein sequence ID" value="GAA5813949.1"/>
    <property type="molecule type" value="Genomic_DNA"/>
</dbReference>
<feature type="compositionally biased region" description="Polar residues" evidence="1">
    <location>
        <begin position="257"/>
        <end position="270"/>
    </location>
</feature>
<dbReference type="SMART" id="SM00777">
    <property type="entry name" value="Mad3_BUB1_I"/>
    <property type="match status" value="1"/>
</dbReference>
<feature type="compositionally biased region" description="Low complexity" evidence="1">
    <location>
        <begin position="275"/>
        <end position="288"/>
    </location>
</feature>
<dbReference type="PANTHER" id="PTHR14030">
    <property type="entry name" value="MITOTIC CHECKPOINT SERINE/THREONINE-PROTEIN KINASE BUB1"/>
    <property type="match status" value="1"/>
</dbReference>
<sequence>MESNCTLTSEERRRLIDSIPEASIIDACKENIQPRRQGRSASSLTRVFGLNSNEREQAIEQGRRKFEEELEKIEELDDPLEVYIEHVAWTIEMFPEGSVEYDLMTVLHDATNKFKNDPIYKQDPRYLKLWMEYSKWVEEPKEIFEFLIKNEIGKKLALFYEEYASYFESLQKYDKALEAYRMGIQIEARPTQRLTRNYRNLEARIDEIRRRGLIKKREQEATIQMNELKANKRTMLGHKFDARSRTSVSANVYAGIQSTHGSPSRTTSFGNDRFSIPASSSASNSKIAVFQDNPPPHHHSPSSSSISSLPSSSLSSRSLFHKSSSPSTQRFQPSIAASSASENRIVAEKFSGAIIPQAEIVRPVAESFSVYKDSEEEEVPRRRLERSNSSMLSEASGEETLVSKIRRYPTQDIEGSKRSRLDIKSETERDHAKKMEEHFKKNRRFYLRNKDSQEREEMLTVLKTTHVSTSFEEERAISMCIPFTVRDEDEESTGFERHYSSCKSEQVEVGYTTETRNAVESIRELVYGDTTYTEDEKDLTWTNPIQRFNRPDPSMRRKPANENN</sequence>
<feature type="compositionally biased region" description="Polar residues" evidence="1">
    <location>
        <begin position="328"/>
        <end position="338"/>
    </location>
</feature>
<feature type="compositionally biased region" description="Low complexity" evidence="1">
    <location>
        <begin position="301"/>
        <end position="327"/>
    </location>
</feature>
<comment type="caution">
    <text evidence="3">The sequence shown here is derived from an EMBL/GenBank/DDBJ whole genome shotgun (WGS) entry which is preliminary data.</text>
</comment>
<evidence type="ECO:0000256" key="1">
    <source>
        <dbReference type="SAM" id="MobiDB-lite"/>
    </source>
</evidence>
<dbReference type="SUPFAM" id="SSF48452">
    <property type="entry name" value="TPR-like"/>
    <property type="match status" value="1"/>
</dbReference>
<protein>
    <recommendedName>
        <fullName evidence="2">BUB1 N-terminal domain-containing protein</fullName>
    </recommendedName>
</protein>
<dbReference type="PANTHER" id="PTHR14030:SF4">
    <property type="entry name" value="BUB1 KINASE, ISOFORM A-RELATED"/>
    <property type="match status" value="1"/>
</dbReference>
<dbReference type="InterPro" id="IPR013212">
    <property type="entry name" value="Mad3/Bub1_I"/>
</dbReference>
<dbReference type="InterPro" id="IPR015661">
    <property type="entry name" value="Bub1/Mad3"/>
</dbReference>
<name>A0ABP9Z4B9_9FUNG</name>
<organism evidence="3 4">
    <name type="scientific">Mucor flavus</name>
    <dbReference type="NCBI Taxonomy" id="439312"/>
    <lineage>
        <taxon>Eukaryota</taxon>
        <taxon>Fungi</taxon>
        <taxon>Fungi incertae sedis</taxon>
        <taxon>Mucoromycota</taxon>
        <taxon>Mucoromycotina</taxon>
        <taxon>Mucoromycetes</taxon>
        <taxon>Mucorales</taxon>
        <taxon>Mucorineae</taxon>
        <taxon>Mucoraceae</taxon>
        <taxon>Mucor</taxon>
    </lineage>
</organism>
<reference evidence="3 4" key="1">
    <citation type="submission" date="2024-04" db="EMBL/GenBank/DDBJ databases">
        <title>genome sequences of Mucor flavus KT1a and Helicostylum pulchrum KT1b strains isolated from the surface of a dry-aged beef.</title>
        <authorList>
            <person name="Toyotome T."/>
            <person name="Hosono M."/>
            <person name="Torimaru M."/>
            <person name="Fukuda K."/>
            <person name="Mikami N."/>
        </authorList>
    </citation>
    <scope>NUCLEOTIDE SEQUENCE [LARGE SCALE GENOMIC DNA]</scope>
    <source>
        <strain evidence="3 4">KT1a</strain>
    </source>
</reference>
<dbReference type="PROSITE" id="PS51489">
    <property type="entry name" value="BUB1_N"/>
    <property type="match status" value="1"/>
</dbReference>
<dbReference type="Proteomes" id="UP001473302">
    <property type="component" value="Unassembled WGS sequence"/>
</dbReference>
<dbReference type="Gene3D" id="1.25.40.430">
    <property type="match status" value="1"/>
</dbReference>
<feature type="region of interest" description="Disordered" evidence="1">
    <location>
        <begin position="542"/>
        <end position="564"/>
    </location>
</feature>
<keyword evidence="4" id="KW-1185">Reference proteome</keyword>
<feature type="region of interest" description="Disordered" evidence="1">
    <location>
        <begin position="257"/>
        <end position="338"/>
    </location>
</feature>
<accession>A0ABP9Z4B9</accession>